<feature type="compositionally biased region" description="Acidic residues" evidence="1">
    <location>
        <begin position="222"/>
        <end position="240"/>
    </location>
</feature>
<accession>A0A364MSL1</accession>
<feature type="compositionally biased region" description="Low complexity" evidence="1">
    <location>
        <begin position="171"/>
        <end position="192"/>
    </location>
</feature>
<dbReference type="STRING" id="183478.A0A364MSL1"/>
<dbReference type="AlphaFoldDB" id="A0A364MSL1"/>
<organism evidence="2 3">
    <name type="scientific">Stemphylium lycopersici</name>
    <name type="common">Tomato gray leaf spot disease fungus</name>
    <name type="synonym">Thyrospora lycopersici</name>
    <dbReference type="NCBI Taxonomy" id="183478"/>
    <lineage>
        <taxon>Eukaryota</taxon>
        <taxon>Fungi</taxon>
        <taxon>Dikarya</taxon>
        <taxon>Ascomycota</taxon>
        <taxon>Pezizomycotina</taxon>
        <taxon>Dothideomycetes</taxon>
        <taxon>Pleosporomycetidae</taxon>
        <taxon>Pleosporales</taxon>
        <taxon>Pleosporineae</taxon>
        <taxon>Pleosporaceae</taxon>
        <taxon>Stemphylium</taxon>
    </lineage>
</organism>
<protein>
    <submittedName>
        <fullName evidence="2">Nuclear factor erythroid 2-related factor 2</fullName>
    </submittedName>
</protein>
<evidence type="ECO:0000313" key="2">
    <source>
        <dbReference type="EMBL" id="RAR01737.1"/>
    </source>
</evidence>
<evidence type="ECO:0000256" key="1">
    <source>
        <dbReference type="SAM" id="MobiDB-lite"/>
    </source>
</evidence>
<sequence length="338" mass="37641">MHRKNPISVLVYNTLFPTPSPTDPPSFSAHLSKNLVGEVRIETANFYGSLDTIEARYPGLNYAFQPHRKRLGRFPHHKRLFEAFDKLGLTEAEIQGFCRWEGTLWARERYERDEGVRVVDTTGVEIGAWVDTRWRYSHHAGTGGAGINVKTDIEVEIEQLQHQQRRRSSRRQSQTNNNASSRARNNNNNTQQGDTEMPDSSSSDNNNNNNNNNNSGNNAESSNEDEDDEEESDDDDDEDAQLSSSVGFSLNARLLHAAALRESSAANGTAAVAMNIPMDPEWEQYLKEASERGELNIDATREALRSMAGQIAQLHQSTVEAEGSEAVPQSFQPPAAPA</sequence>
<evidence type="ECO:0000313" key="3">
    <source>
        <dbReference type="Proteomes" id="UP000249619"/>
    </source>
</evidence>
<comment type="caution">
    <text evidence="2">The sequence shown here is derived from an EMBL/GenBank/DDBJ whole genome shotgun (WGS) entry which is preliminary data.</text>
</comment>
<reference evidence="3" key="1">
    <citation type="submission" date="2018-05" db="EMBL/GenBank/DDBJ databases">
        <title>Draft genome sequence of Stemphylium lycopersici strain CIDEFI 213.</title>
        <authorList>
            <person name="Medina R."/>
            <person name="Franco M.E.E."/>
            <person name="Lucentini C.G."/>
            <person name="Saparrat M.C.N."/>
            <person name="Balatti P.A."/>
        </authorList>
    </citation>
    <scope>NUCLEOTIDE SEQUENCE [LARGE SCALE GENOMIC DNA]</scope>
    <source>
        <strain evidence="3">CIDEFI 213</strain>
    </source>
</reference>
<keyword evidence="3" id="KW-1185">Reference proteome</keyword>
<feature type="compositionally biased region" description="Low complexity" evidence="1">
    <location>
        <begin position="199"/>
        <end position="221"/>
    </location>
</feature>
<dbReference type="Proteomes" id="UP000249619">
    <property type="component" value="Unassembled WGS sequence"/>
</dbReference>
<gene>
    <name evidence="2" type="ORF">DDE83_008820</name>
</gene>
<proteinExistence type="predicted"/>
<feature type="region of interest" description="Disordered" evidence="1">
    <location>
        <begin position="315"/>
        <end position="338"/>
    </location>
</feature>
<feature type="region of interest" description="Disordered" evidence="1">
    <location>
        <begin position="160"/>
        <end position="242"/>
    </location>
</feature>
<dbReference type="EMBL" id="QGDH01000252">
    <property type="protein sequence ID" value="RAR01737.1"/>
    <property type="molecule type" value="Genomic_DNA"/>
</dbReference>
<name>A0A364MSL1_STELY</name>